<proteinExistence type="predicted"/>
<sequence length="210" mass="23451">MQGSELKERVFAPGNLVHGRDYYELFDDGGIKPGSWLVANGSRRNEYRWQICTALLPRRDNDFNYNIACHSGPKRESARGSIAGVVLSRERVLSLLPGKVFAIGDLFVAPGRVPWTRMPAELDAMYKFSKDRSTVFDIPVKDSAGETRWDDEVRIYATGRNDFLLTPDLWEGIVITEASLSIIRKLGVGKGFPEVPVFNTQGELIANSLS</sequence>
<protein>
    <submittedName>
        <fullName evidence="1">Uncharacterized protein</fullName>
    </submittedName>
</protein>
<comment type="caution">
    <text evidence="1">The sequence shown here is derived from an EMBL/GenBank/DDBJ whole genome shotgun (WGS) entry which is preliminary data.</text>
</comment>
<dbReference type="AlphaFoldDB" id="A0A1F5KJI5"/>
<name>A0A1F5KJI5_9BACT</name>
<evidence type="ECO:0000313" key="2">
    <source>
        <dbReference type="Proteomes" id="UP000177328"/>
    </source>
</evidence>
<gene>
    <name evidence="1" type="ORF">A3D25_00895</name>
</gene>
<organism evidence="1 2">
    <name type="scientific">Candidatus Daviesbacteria bacterium RIFCSPHIGHO2_02_FULL_43_12</name>
    <dbReference type="NCBI Taxonomy" id="1797776"/>
    <lineage>
        <taxon>Bacteria</taxon>
        <taxon>Candidatus Daviesiibacteriota</taxon>
    </lineage>
</organism>
<accession>A0A1F5KJI5</accession>
<dbReference type="Proteomes" id="UP000177328">
    <property type="component" value="Unassembled WGS sequence"/>
</dbReference>
<reference evidence="1 2" key="1">
    <citation type="journal article" date="2016" name="Nat. Commun.">
        <title>Thousands of microbial genomes shed light on interconnected biogeochemical processes in an aquifer system.</title>
        <authorList>
            <person name="Anantharaman K."/>
            <person name="Brown C.T."/>
            <person name="Hug L.A."/>
            <person name="Sharon I."/>
            <person name="Castelle C.J."/>
            <person name="Probst A.J."/>
            <person name="Thomas B.C."/>
            <person name="Singh A."/>
            <person name="Wilkins M.J."/>
            <person name="Karaoz U."/>
            <person name="Brodie E.L."/>
            <person name="Williams K.H."/>
            <person name="Hubbard S.S."/>
            <person name="Banfield J.F."/>
        </authorList>
    </citation>
    <scope>NUCLEOTIDE SEQUENCE [LARGE SCALE GENOMIC DNA]</scope>
</reference>
<evidence type="ECO:0000313" key="1">
    <source>
        <dbReference type="EMBL" id="OGE41083.1"/>
    </source>
</evidence>
<dbReference type="EMBL" id="MFDD01000002">
    <property type="protein sequence ID" value="OGE41083.1"/>
    <property type="molecule type" value="Genomic_DNA"/>
</dbReference>